<feature type="non-terminal residue" evidence="2">
    <location>
        <position position="78"/>
    </location>
</feature>
<dbReference type="AlphaFoldDB" id="A0A0F9LAB1"/>
<protein>
    <submittedName>
        <fullName evidence="2">Uncharacterized protein</fullName>
    </submittedName>
</protein>
<name>A0A0F9LAB1_9ZZZZ</name>
<evidence type="ECO:0000313" key="2">
    <source>
        <dbReference type="EMBL" id="KKM90308.1"/>
    </source>
</evidence>
<comment type="caution">
    <text evidence="2">The sequence shown here is derived from an EMBL/GenBank/DDBJ whole genome shotgun (WGS) entry which is preliminary data.</text>
</comment>
<proteinExistence type="predicted"/>
<gene>
    <name evidence="2" type="ORF">LCGC14_1239860</name>
</gene>
<sequence length="78" mass="9186">MYVKKNKITLQTFSRGGGWGVAHRLHRLHNNKAYASLDTRRMKMHDETRELSEEDRAKVYSPEALGKRKERKDRAKMA</sequence>
<feature type="region of interest" description="Disordered" evidence="1">
    <location>
        <begin position="45"/>
        <end position="78"/>
    </location>
</feature>
<reference evidence="2" key="1">
    <citation type="journal article" date="2015" name="Nature">
        <title>Complex archaea that bridge the gap between prokaryotes and eukaryotes.</title>
        <authorList>
            <person name="Spang A."/>
            <person name="Saw J.H."/>
            <person name="Jorgensen S.L."/>
            <person name="Zaremba-Niedzwiedzka K."/>
            <person name="Martijn J."/>
            <person name="Lind A.E."/>
            <person name="van Eijk R."/>
            <person name="Schleper C."/>
            <person name="Guy L."/>
            <person name="Ettema T.J."/>
        </authorList>
    </citation>
    <scope>NUCLEOTIDE SEQUENCE</scope>
</reference>
<evidence type="ECO:0000256" key="1">
    <source>
        <dbReference type="SAM" id="MobiDB-lite"/>
    </source>
</evidence>
<feature type="compositionally biased region" description="Basic and acidic residues" evidence="1">
    <location>
        <begin position="45"/>
        <end position="58"/>
    </location>
</feature>
<organism evidence="2">
    <name type="scientific">marine sediment metagenome</name>
    <dbReference type="NCBI Taxonomy" id="412755"/>
    <lineage>
        <taxon>unclassified sequences</taxon>
        <taxon>metagenomes</taxon>
        <taxon>ecological metagenomes</taxon>
    </lineage>
</organism>
<accession>A0A0F9LAB1</accession>
<dbReference type="EMBL" id="LAZR01006688">
    <property type="protein sequence ID" value="KKM90308.1"/>
    <property type="molecule type" value="Genomic_DNA"/>
</dbReference>